<dbReference type="Proteomes" id="UP000595332">
    <property type="component" value="Chromosome"/>
</dbReference>
<evidence type="ECO:0000313" key="4">
    <source>
        <dbReference type="Proteomes" id="UP000595332"/>
    </source>
</evidence>
<evidence type="ECO:0000259" key="1">
    <source>
        <dbReference type="Pfam" id="PF06938"/>
    </source>
</evidence>
<proteinExistence type="predicted"/>
<dbReference type="Pfam" id="PF06938">
    <property type="entry name" value="DUF1285_N"/>
    <property type="match status" value="1"/>
</dbReference>
<sequence length="191" mass="21101">MDVTKPTFDFAEVSRQIDTASGKGAPPVDKWHPDFCGDIDIRILRDGQWLYNGSPIGRPAMVKLFATVLWKENEAYFLKTPVEKIGIQVDDVPFHFIHVETVAHALGEALCFISLTGDRVIASAGNPIRVETDPITGEPSPYLYVRFGMEGLISRSVFYTLVEKAHEELCEGVTQIVVNSAGETYVLGNAE</sequence>
<dbReference type="InterPro" id="IPR010707">
    <property type="entry name" value="DUF1285"/>
</dbReference>
<dbReference type="Gene3D" id="2.30.270.10">
    <property type="entry name" value="duf1285 protein"/>
    <property type="match status" value="1"/>
</dbReference>
<dbReference type="InterPro" id="IPR048341">
    <property type="entry name" value="DUF1285_N"/>
</dbReference>
<dbReference type="Gene3D" id="3.10.540.10">
    <property type="entry name" value="duf1285 like domain"/>
    <property type="match status" value="1"/>
</dbReference>
<organism evidence="3 4">
    <name type="scientific">Neptunomonas japonica JAMM 1380</name>
    <dbReference type="NCBI Taxonomy" id="1441457"/>
    <lineage>
        <taxon>Bacteria</taxon>
        <taxon>Pseudomonadati</taxon>
        <taxon>Pseudomonadota</taxon>
        <taxon>Gammaproteobacteria</taxon>
        <taxon>Oceanospirillales</taxon>
        <taxon>Oceanospirillaceae</taxon>
        <taxon>Neptunomonas</taxon>
    </lineage>
</organism>
<dbReference type="Pfam" id="PF21028">
    <property type="entry name" value="DUF1285_C"/>
    <property type="match status" value="1"/>
</dbReference>
<name>A0A7R6PB39_9GAMM</name>
<evidence type="ECO:0008006" key="5">
    <source>
        <dbReference type="Google" id="ProtNLM"/>
    </source>
</evidence>
<dbReference type="RefSeq" id="WP_201347722.1">
    <property type="nucleotide sequence ID" value="NZ_AP014546.1"/>
</dbReference>
<protein>
    <recommendedName>
        <fullName evidence="5">DUF1285 domain-containing protein</fullName>
    </recommendedName>
</protein>
<dbReference type="AlphaFoldDB" id="A0A7R6PB39"/>
<dbReference type="InterPro" id="IPR023361">
    <property type="entry name" value="DUF1285_beta_roll_sf"/>
</dbReference>
<reference evidence="3 4" key="1">
    <citation type="journal article" date="2008" name="Int. J. Syst. Evol. Microbiol.">
        <title>Neptunomonas japonica sp. nov., an Osedax japonicus symbiont-like bacterium isolated from sediment adjacent to sperm whale carcasses off Kagoshima, Japan.</title>
        <authorList>
            <person name="Miyazaki M."/>
            <person name="Nogi Y."/>
            <person name="Fujiwara Y."/>
            <person name="Kawato M."/>
            <person name="Kubokawa K."/>
            <person name="Horikoshi K."/>
        </authorList>
    </citation>
    <scope>NUCLEOTIDE SEQUENCE [LARGE SCALE GENOMIC DNA]</scope>
    <source>
        <strain evidence="3 4">JAMM 1380</strain>
    </source>
</reference>
<dbReference type="InterPro" id="IPR048342">
    <property type="entry name" value="DUF1285_C"/>
</dbReference>
<dbReference type="EMBL" id="AP014546">
    <property type="protein sequence ID" value="BBB30544.1"/>
    <property type="molecule type" value="Genomic_DNA"/>
</dbReference>
<accession>A0A7R6PB39</accession>
<gene>
    <name evidence="3" type="ORF">NEJAP_2600</name>
</gene>
<feature type="domain" description="DUF1285" evidence="2">
    <location>
        <begin position="93"/>
        <end position="187"/>
    </location>
</feature>
<feature type="domain" description="DUF1285" evidence="1">
    <location>
        <begin position="26"/>
        <end position="92"/>
    </location>
</feature>
<dbReference type="KEGG" id="njp:NEJAP_2600"/>
<dbReference type="PIRSF" id="PIRSF029557">
    <property type="entry name" value="UCP029557"/>
    <property type="match status" value="1"/>
</dbReference>
<evidence type="ECO:0000313" key="3">
    <source>
        <dbReference type="EMBL" id="BBB30544.1"/>
    </source>
</evidence>
<evidence type="ECO:0000259" key="2">
    <source>
        <dbReference type="Pfam" id="PF21028"/>
    </source>
</evidence>
<keyword evidence="4" id="KW-1185">Reference proteome</keyword>